<evidence type="ECO:0000313" key="3">
    <source>
        <dbReference type="Proteomes" id="UP001221898"/>
    </source>
</evidence>
<feature type="region of interest" description="Disordered" evidence="1">
    <location>
        <begin position="62"/>
        <end position="107"/>
    </location>
</feature>
<reference evidence="2" key="1">
    <citation type="journal article" date="2023" name="Science">
        <title>Genome structures resolve the early diversification of teleost fishes.</title>
        <authorList>
            <person name="Parey E."/>
            <person name="Louis A."/>
            <person name="Montfort J."/>
            <person name="Bouchez O."/>
            <person name="Roques C."/>
            <person name="Iampietro C."/>
            <person name="Lluch J."/>
            <person name="Castinel A."/>
            <person name="Donnadieu C."/>
            <person name="Desvignes T."/>
            <person name="Floi Bucao C."/>
            <person name="Jouanno E."/>
            <person name="Wen M."/>
            <person name="Mejri S."/>
            <person name="Dirks R."/>
            <person name="Jansen H."/>
            <person name="Henkel C."/>
            <person name="Chen W.J."/>
            <person name="Zahm M."/>
            <person name="Cabau C."/>
            <person name="Klopp C."/>
            <person name="Thompson A.W."/>
            <person name="Robinson-Rechavi M."/>
            <person name="Braasch I."/>
            <person name="Lecointre G."/>
            <person name="Bobe J."/>
            <person name="Postlethwait J.H."/>
            <person name="Berthelot C."/>
            <person name="Roest Crollius H."/>
            <person name="Guiguen Y."/>
        </authorList>
    </citation>
    <scope>NUCLEOTIDE SEQUENCE</scope>
    <source>
        <strain evidence="2">NC1722</strain>
    </source>
</reference>
<organism evidence="2 3">
    <name type="scientific">Aldrovandia affinis</name>
    <dbReference type="NCBI Taxonomy" id="143900"/>
    <lineage>
        <taxon>Eukaryota</taxon>
        <taxon>Metazoa</taxon>
        <taxon>Chordata</taxon>
        <taxon>Craniata</taxon>
        <taxon>Vertebrata</taxon>
        <taxon>Euteleostomi</taxon>
        <taxon>Actinopterygii</taxon>
        <taxon>Neopterygii</taxon>
        <taxon>Teleostei</taxon>
        <taxon>Notacanthiformes</taxon>
        <taxon>Halosauridae</taxon>
        <taxon>Aldrovandia</taxon>
    </lineage>
</organism>
<name>A0AAD7RPH6_9TELE</name>
<sequence length="107" mass="11379">MPLKPGIDPDGQADEPCGDAERSLGQFIPDWPHRAKRGASRLHGTPMEAAGALVRSVAKEVEGKARWRDGARTSKVSQLDQGTCTPTPPPESPPTARTAARSPNSLQ</sequence>
<evidence type="ECO:0000256" key="1">
    <source>
        <dbReference type="SAM" id="MobiDB-lite"/>
    </source>
</evidence>
<gene>
    <name evidence="2" type="ORF">AAFF_G00149000</name>
</gene>
<proteinExistence type="predicted"/>
<dbReference type="AlphaFoldDB" id="A0AAD7RPH6"/>
<keyword evidence="3" id="KW-1185">Reference proteome</keyword>
<evidence type="ECO:0000313" key="2">
    <source>
        <dbReference type="EMBL" id="KAJ8387865.1"/>
    </source>
</evidence>
<feature type="region of interest" description="Disordered" evidence="1">
    <location>
        <begin position="1"/>
        <end position="27"/>
    </location>
</feature>
<dbReference type="Proteomes" id="UP001221898">
    <property type="component" value="Unassembled WGS sequence"/>
</dbReference>
<accession>A0AAD7RPH6</accession>
<dbReference type="EMBL" id="JAINUG010000204">
    <property type="protein sequence ID" value="KAJ8387865.1"/>
    <property type="molecule type" value="Genomic_DNA"/>
</dbReference>
<comment type="caution">
    <text evidence="2">The sequence shown here is derived from an EMBL/GenBank/DDBJ whole genome shotgun (WGS) entry which is preliminary data.</text>
</comment>
<feature type="compositionally biased region" description="Basic and acidic residues" evidence="1">
    <location>
        <begin position="62"/>
        <end position="72"/>
    </location>
</feature>
<protein>
    <submittedName>
        <fullName evidence="2">Uncharacterized protein</fullName>
    </submittedName>
</protein>